<proteinExistence type="predicted"/>
<evidence type="ECO:0000313" key="4">
    <source>
        <dbReference type="Proteomes" id="UP001501803"/>
    </source>
</evidence>
<keyword evidence="2" id="KW-0472">Membrane</keyword>
<dbReference type="EMBL" id="BAABCN010000007">
    <property type="protein sequence ID" value="GAA3881829.1"/>
    <property type="molecule type" value="Genomic_DNA"/>
</dbReference>
<keyword evidence="2" id="KW-0812">Transmembrane</keyword>
<accession>A0ABP7KM91</accession>
<name>A0ABP7KM91_9MICO</name>
<protein>
    <submittedName>
        <fullName evidence="3">DUF3105 domain-containing protein</fullName>
    </submittedName>
</protein>
<dbReference type="Pfam" id="PF11303">
    <property type="entry name" value="DUF3105"/>
    <property type="match status" value="1"/>
</dbReference>
<gene>
    <name evidence="3" type="ORF">GCM10022381_25090</name>
</gene>
<sequence length="230" mass="24639">MTPAPQSGSTSDTPNLTVKQQRQVQRDKKLEEFRKEQKRTVRNRKIGISIAVVAAVAVVGLVVASVVLTPQRASYTADAAGSGAKIKGVETFSNSAGHVETAVTYPQTPPAGGEHNPMWLNCGVYTEPVPNENAVHSLEHGAVWVTYDPSISSAELDALKMKVPTTYAVLSPFEDIPSPIVLSAWNAQLKVDKADDPRIAKFFEEYWKSPNVPEPGSACTGALDAPGKVS</sequence>
<feature type="compositionally biased region" description="Polar residues" evidence="1">
    <location>
        <begin position="1"/>
        <end position="17"/>
    </location>
</feature>
<dbReference type="Proteomes" id="UP001501803">
    <property type="component" value="Unassembled WGS sequence"/>
</dbReference>
<reference evidence="4" key="1">
    <citation type="journal article" date="2019" name="Int. J. Syst. Evol. Microbiol.">
        <title>The Global Catalogue of Microorganisms (GCM) 10K type strain sequencing project: providing services to taxonomists for standard genome sequencing and annotation.</title>
        <authorList>
            <consortium name="The Broad Institute Genomics Platform"/>
            <consortium name="The Broad Institute Genome Sequencing Center for Infectious Disease"/>
            <person name="Wu L."/>
            <person name="Ma J."/>
        </authorList>
    </citation>
    <scope>NUCLEOTIDE SEQUENCE [LARGE SCALE GENOMIC DNA]</scope>
    <source>
        <strain evidence="4">JCM 17021</strain>
    </source>
</reference>
<evidence type="ECO:0000256" key="1">
    <source>
        <dbReference type="SAM" id="MobiDB-lite"/>
    </source>
</evidence>
<evidence type="ECO:0000313" key="3">
    <source>
        <dbReference type="EMBL" id="GAA3881829.1"/>
    </source>
</evidence>
<feature type="region of interest" description="Disordered" evidence="1">
    <location>
        <begin position="1"/>
        <end position="30"/>
    </location>
</feature>
<dbReference type="RefSeq" id="WP_345067089.1">
    <property type="nucleotide sequence ID" value="NZ_BAABCN010000007.1"/>
</dbReference>
<comment type="caution">
    <text evidence="3">The sequence shown here is derived from an EMBL/GenBank/DDBJ whole genome shotgun (WGS) entry which is preliminary data.</text>
</comment>
<keyword evidence="2" id="KW-1133">Transmembrane helix</keyword>
<organism evidence="3 4">
    <name type="scientific">Leifsonia kafniensis</name>
    <dbReference type="NCBI Taxonomy" id="475957"/>
    <lineage>
        <taxon>Bacteria</taxon>
        <taxon>Bacillati</taxon>
        <taxon>Actinomycetota</taxon>
        <taxon>Actinomycetes</taxon>
        <taxon>Micrococcales</taxon>
        <taxon>Microbacteriaceae</taxon>
        <taxon>Leifsonia</taxon>
    </lineage>
</organism>
<dbReference type="InterPro" id="IPR021454">
    <property type="entry name" value="DUF3105"/>
</dbReference>
<keyword evidence="4" id="KW-1185">Reference proteome</keyword>
<evidence type="ECO:0000256" key="2">
    <source>
        <dbReference type="SAM" id="Phobius"/>
    </source>
</evidence>
<feature type="transmembrane region" description="Helical" evidence="2">
    <location>
        <begin position="46"/>
        <end position="68"/>
    </location>
</feature>